<feature type="compositionally biased region" description="Basic and acidic residues" evidence="1">
    <location>
        <begin position="1"/>
        <end position="12"/>
    </location>
</feature>
<organism evidence="2 3">
    <name type="scientific">Penicillium nordicum</name>
    <dbReference type="NCBI Taxonomy" id="229535"/>
    <lineage>
        <taxon>Eukaryota</taxon>
        <taxon>Fungi</taxon>
        <taxon>Dikarya</taxon>
        <taxon>Ascomycota</taxon>
        <taxon>Pezizomycotina</taxon>
        <taxon>Eurotiomycetes</taxon>
        <taxon>Eurotiomycetidae</taxon>
        <taxon>Eurotiales</taxon>
        <taxon>Aspergillaceae</taxon>
        <taxon>Penicillium</taxon>
    </lineage>
</organism>
<name>A0A0M8NWB4_9EURO</name>
<feature type="compositionally biased region" description="Basic and acidic residues" evidence="1">
    <location>
        <begin position="281"/>
        <end position="291"/>
    </location>
</feature>
<feature type="region of interest" description="Disordered" evidence="1">
    <location>
        <begin position="1"/>
        <end position="92"/>
    </location>
</feature>
<proteinExistence type="predicted"/>
<feature type="compositionally biased region" description="Basic residues" evidence="1">
    <location>
        <begin position="16"/>
        <end position="30"/>
    </location>
</feature>
<dbReference type="OrthoDB" id="5370011at2759"/>
<feature type="region of interest" description="Disordered" evidence="1">
    <location>
        <begin position="273"/>
        <end position="292"/>
    </location>
</feature>
<reference evidence="2 3" key="1">
    <citation type="submission" date="2015-08" db="EMBL/GenBank/DDBJ databases">
        <title>Genome sequencing of Penicillium nordicum.</title>
        <authorList>
            <person name="Nguyen H.D."/>
            <person name="Seifert K.A."/>
        </authorList>
    </citation>
    <scope>NUCLEOTIDE SEQUENCE [LARGE SCALE GENOMIC DNA]</scope>
    <source>
        <strain evidence="2 3">DAOMC 185683</strain>
    </source>
</reference>
<keyword evidence="3" id="KW-1185">Reference proteome</keyword>
<sequence length="367" mass="40713">MAQDGSEDKPEGFSKYLKRMKTVLRPRSMSKRQSITPGVVAAPAETTAPEATSPPITSTPEPAPAPAPAPVPDPAAAPASAQDLSQPGPVMITNYSTTQHEKARALFAKYGLTVDTSDWKTPPDLQITRVTKPIRMRVHRTCHRCETTFGAEKVCVTCQHTRCTKCPRHPAARNKDGEPSTRKPKLPETYAHQPHLFPRTSHLKLSTTREISLKMPSPTGGQDFVRRPVRQRVHRYCHFCASLFTPGTKECPSCSHVRCKICPRDPAKLDKYPDGYAGDADPPKPKPERTFKKPRRRVHYVCHVCDTWFQGDANTCLNCGQAKCDETKRIPPKKVKPETSPEVLRSIEEKLAAMALEHTPDSVEAAS</sequence>
<feature type="compositionally biased region" description="Low complexity" evidence="1">
    <location>
        <begin position="36"/>
        <end position="60"/>
    </location>
</feature>
<evidence type="ECO:0000313" key="3">
    <source>
        <dbReference type="Proteomes" id="UP000037696"/>
    </source>
</evidence>
<evidence type="ECO:0000313" key="2">
    <source>
        <dbReference type="EMBL" id="KOS38657.1"/>
    </source>
</evidence>
<dbReference type="Proteomes" id="UP000037696">
    <property type="component" value="Unassembled WGS sequence"/>
</dbReference>
<dbReference type="AlphaFoldDB" id="A0A0M8NWB4"/>
<comment type="caution">
    <text evidence="2">The sequence shown here is derived from an EMBL/GenBank/DDBJ whole genome shotgun (WGS) entry which is preliminary data.</text>
</comment>
<accession>A0A0M8NWB4</accession>
<gene>
    <name evidence="2" type="ORF">ACN38_g10522</name>
</gene>
<feature type="compositionally biased region" description="Pro residues" evidence="1">
    <location>
        <begin position="61"/>
        <end position="75"/>
    </location>
</feature>
<dbReference type="EMBL" id="LHQQ01000241">
    <property type="protein sequence ID" value="KOS38657.1"/>
    <property type="molecule type" value="Genomic_DNA"/>
</dbReference>
<evidence type="ECO:0000256" key="1">
    <source>
        <dbReference type="SAM" id="MobiDB-lite"/>
    </source>
</evidence>
<protein>
    <submittedName>
        <fullName evidence="2">Uncharacterized protein</fullName>
    </submittedName>
</protein>
<dbReference type="STRING" id="229535.A0A0M8NWB4"/>
<feature type="region of interest" description="Disordered" evidence="1">
    <location>
        <begin position="169"/>
        <end position="188"/>
    </location>
</feature>